<sequence>MRARSSGTWVGRLILLAGAAAAALPGPGVPVAQAQAVSPAPPQAFLDTAYTPPTGQIIAVPAGGDLQAALNSANPGDIITLAAGATFTGPFVLPNKPGAGWIYVRSSAPDSALPSPGVRVDPSYAPQMPKIVVGAVYRGAIVTVPGAHHFRFIGIEVAPTPGTVVNLNSLIELGSGETDATAVPHDIIFDRCYIHGDPSVGGVRGIFMDAASTAVIDSYLSGFRLTDRDTEAIMSANGPGPFKIVNNYLEAAGINVMFGGQDPTIPNLVPADIEIRGNYFFKPLSWRIGDPTYAGTPWSVKNLFELKNARRVLIDGNVFENNWMQADQDGLAILFTPRNQNGTAPWSTVQDVTFTNNIVRHSTGGINLMGWD</sequence>
<feature type="chain" id="PRO_5022211890" description="Right-handed parallel beta-helix repeat-containing protein" evidence="1">
    <location>
        <begin position="23"/>
        <end position="372"/>
    </location>
</feature>
<dbReference type="AlphaFoldDB" id="A0A537JWT4"/>
<protein>
    <recommendedName>
        <fullName evidence="4">Right-handed parallel beta-helix repeat-containing protein</fullName>
    </recommendedName>
</protein>
<accession>A0A537JWT4</accession>
<dbReference type="InterPro" id="IPR012334">
    <property type="entry name" value="Pectin_lyas_fold"/>
</dbReference>
<feature type="signal peptide" evidence="1">
    <location>
        <begin position="1"/>
        <end position="22"/>
    </location>
</feature>
<evidence type="ECO:0008006" key="4">
    <source>
        <dbReference type="Google" id="ProtNLM"/>
    </source>
</evidence>
<gene>
    <name evidence="2" type="ORF">E6H00_13720</name>
</gene>
<dbReference type="Gene3D" id="2.160.20.10">
    <property type="entry name" value="Single-stranded right-handed beta-helix, Pectin lyase-like"/>
    <property type="match status" value="1"/>
</dbReference>
<evidence type="ECO:0000313" key="2">
    <source>
        <dbReference type="EMBL" id="TMI88017.1"/>
    </source>
</evidence>
<evidence type="ECO:0000313" key="3">
    <source>
        <dbReference type="Proteomes" id="UP000318509"/>
    </source>
</evidence>
<dbReference type="SUPFAM" id="SSF51126">
    <property type="entry name" value="Pectin lyase-like"/>
    <property type="match status" value="1"/>
</dbReference>
<dbReference type="EMBL" id="VBAK01000146">
    <property type="protein sequence ID" value="TMI88017.1"/>
    <property type="molecule type" value="Genomic_DNA"/>
</dbReference>
<reference evidence="2 3" key="1">
    <citation type="journal article" date="2019" name="Nat. Microbiol.">
        <title>Mediterranean grassland soil C-N compound turnover is dependent on rainfall and depth, and is mediated by genomically divergent microorganisms.</title>
        <authorList>
            <person name="Diamond S."/>
            <person name="Andeer P.F."/>
            <person name="Li Z."/>
            <person name="Crits-Christoph A."/>
            <person name="Burstein D."/>
            <person name="Anantharaman K."/>
            <person name="Lane K.R."/>
            <person name="Thomas B.C."/>
            <person name="Pan C."/>
            <person name="Northen T.R."/>
            <person name="Banfield J.F."/>
        </authorList>
    </citation>
    <scope>NUCLEOTIDE SEQUENCE [LARGE SCALE GENOMIC DNA]</scope>
    <source>
        <strain evidence="2">NP_3</strain>
    </source>
</reference>
<feature type="non-terminal residue" evidence="2">
    <location>
        <position position="372"/>
    </location>
</feature>
<proteinExistence type="predicted"/>
<name>A0A537JWT4_9BACT</name>
<comment type="caution">
    <text evidence="2">The sequence shown here is derived from an EMBL/GenBank/DDBJ whole genome shotgun (WGS) entry which is preliminary data.</text>
</comment>
<organism evidence="2 3">
    <name type="scientific">Candidatus Segetimicrobium genomatis</name>
    <dbReference type="NCBI Taxonomy" id="2569760"/>
    <lineage>
        <taxon>Bacteria</taxon>
        <taxon>Bacillati</taxon>
        <taxon>Candidatus Sysuimicrobiota</taxon>
        <taxon>Candidatus Sysuimicrobiia</taxon>
        <taxon>Candidatus Sysuimicrobiales</taxon>
        <taxon>Candidatus Segetimicrobiaceae</taxon>
        <taxon>Candidatus Segetimicrobium</taxon>
    </lineage>
</organism>
<evidence type="ECO:0000256" key="1">
    <source>
        <dbReference type="SAM" id="SignalP"/>
    </source>
</evidence>
<dbReference type="InterPro" id="IPR011050">
    <property type="entry name" value="Pectin_lyase_fold/virulence"/>
</dbReference>
<keyword evidence="1" id="KW-0732">Signal</keyword>
<dbReference type="Proteomes" id="UP000318509">
    <property type="component" value="Unassembled WGS sequence"/>
</dbReference>